<protein>
    <submittedName>
        <fullName evidence="1">Uncharacterized protein</fullName>
    </submittedName>
</protein>
<evidence type="ECO:0000313" key="1">
    <source>
        <dbReference type="EMBL" id="CCH68302.1"/>
    </source>
</evidence>
<accession>M1X0I6</accession>
<proteinExistence type="predicted"/>
<evidence type="ECO:0000313" key="2">
    <source>
        <dbReference type="Proteomes" id="UP000053051"/>
    </source>
</evidence>
<dbReference type="AlphaFoldDB" id="M1X0I6"/>
<name>M1X0I6_9NOST</name>
<sequence length="45" mass="5154">MLPLKIKLERPFLGMTNYLIKQIFAVKSIATYSSFTDPIFSTDTI</sequence>
<reference evidence="2" key="2">
    <citation type="submission" date="2016-01" db="EMBL/GenBank/DDBJ databases">
        <title>Diatom-associated endosymboitic cyanobacterium lacks core nitrogen metabolism enzymes.</title>
        <authorList>
            <person name="Hilton J.A."/>
            <person name="Foster R.A."/>
            <person name="Tripp H.J."/>
            <person name="Carter B.J."/>
            <person name="Zehr J.P."/>
            <person name="Villareal T.A."/>
        </authorList>
    </citation>
    <scope>NUCLEOTIDE SEQUENCE [LARGE SCALE GENOMIC DNA]</scope>
    <source>
        <strain evidence="2">HH01</strain>
    </source>
</reference>
<keyword evidence="2" id="KW-1185">Reference proteome</keyword>
<gene>
    <name evidence="1" type="ORF">RINTHH_21470</name>
</gene>
<dbReference type="EMBL" id="CAIY01000085">
    <property type="protein sequence ID" value="CCH68302.1"/>
    <property type="molecule type" value="Genomic_DNA"/>
</dbReference>
<dbReference type="Proteomes" id="UP000053051">
    <property type="component" value="Unassembled WGS sequence"/>
</dbReference>
<comment type="caution">
    <text evidence="1">The sequence shown here is derived from an EMBL/GenBank/DDBJ whole genome shotgun (WGS) entry which is preliminary data.</text>
</comment>
<organism evidence="1 2">
    <name type="scientific">Richelia intracellularis HH01</name>
    <dbReference type="NCBI Taxonomy" id="1165094"/>
    <lineage>
        <taxon>Bacteria</taxon>
        <taxon>Bacillati</taxon>
        <taxon>Cyanobacteriota</taxon>
        <taxon>Cyanophyceae</taxon>
        <taxon>Nostocales</taxon>
        <taxon>Nostocaceae</taxon>
        <taxon>Richelia</taxon>
    </lineage>
</organism>
<reference evidence="1 2" key="1">
    <citation type="submission" date="2012-05" db="EMBL/GenBank/DDBJ databases">
        <authorList>
            <person name="Hilton J."/>
        </authorList>
    </citation>
    <scope>NUCLEOTIDE SEQUENCE [LARGE SCALE GENOMIC DNA]</scope>
    <source>
        <strain evidence="1 2">HH01</strain>
    </source>
</reference>